<sequence length="339" mass="40305">MDNKLKLYNDILFGKLRPFRNRTIPPIKFRELIKEIKEEYFSHQPNFEVDFFSPHTDKAKYYRKLIVNEAIRYFNHITDKIENAIGDDVKTLWIKSTLSDILADKLSQVNTEIERLNYPISNINPKGNHRLKEANLSEETYVYQYLKVQLIQLFLDIQETFKKYVDDDSLTEEEIYLRYFNEAVPNPSFIKEAPKVNLPAELPPPKKEILFEPIYGDIKPHGSSMATYDNIIYKPQLFGEIEKRLYEYDIIDISSHFIPNRKTSNHTLLAAVIHELIQNGYFRRNIIGTHKKFTDTDIRKYIDERYSTDTNQQFRRLTEEQIDFAKTKLPWLEHIIKIS</sequence>
<proteinExistence type="predicted"/>
<organism evidence="1 2">
    <name type="scientific">Draconibacterium aestuarii</name>
    <dbReference type="NCBI Taxonomy" id="2998507"/>
    <lineage>
        <taxon>Bacteria</taxon>
        <taxon>Pseudomonadati</taxon>
        <taxon>Bacteroidota</taxon>
        <taxon>Bacteroidia</taxon>
        <taxon>Marinilabiliales</taxon>
        <taxon>Prolixibacteraceae</taxon>
        <taxon>Draconibacterium</taxon>
    </lineage>
</organism>
<evidence type="ECO:0000313" key="1">
    <source>
        <dbReference type="EMBL" id="MCY1722113.1"/>
    </source>
</evidence>
<dbReference type="EMBL" id="JAPOHD010000031">
    <property type="protein sequence ID" value="MCY1722113.1"/>
    <property type="molecule type" value="Genomic_DNA"/>
</dbReference>
<dbReference type="AlphaFoldDB" id="A0A9X3J750"/>
<accession>A0A9X3J750</accession>
<reference evidence="1" key="1">
    <citation type="submission" date="2022-11" db="EMBL/GenBank/DDBJ databases">
        <title>Marilongibacter aestuarii gen. nov., sp. nov., isolated from tidal flat sediment.</title>
        <authorList>
            <person name="Jiayan W."/>
        </authorList>
    </citation>
    <scope>NUCLEOTIDE SEQUENCE</scope>
    <source>
        <strain evidence="1">Z1-6</strain>
    </source>
</reference>
<protein>
    <submittedName>
        <fullName evidence="1">Uncharacterized protein</fullName>
    </submittedName>
</protein>
<gene>
    <name evidence="1" type="ORF">OU798_17300</name>
</gene>
<comment type="caution">
    <text evidence="1">The sequence shown here is derived from an EMBL/GenBank/DDBJ whole genome shotgun (WGS) entry which is preliminary data.</text>
</comment>
<evidence type="ECO:0000313" key="2">
    <source>
        <dbReference type="Proteomes" id="UP001145087"/>
    </source>
</evidence>
<dbReference type="RefSeq" id="WP_343334442.1">
    <property type="nucleotide sequence ID" value="NZ_JAPOHD010000031.1"/>
</dbReference>
<dbReference type="Proteomes" id="UP001145087">
    <property type="component" value="Unassembled WGS sequence"/>
</dbReference>
<name>A0A9X3J750_9BACT</name>
<keyword evidence="2" id="KW-1185">Reference proteome</keyword>